<evidence type="ECO:0000256" key="6">
    <source>
        <dbReference type="SAM" id="MobiDB-lite"/>
    </source>
</evidence>
<dbReference type="InterPro" id="IPR036427">
    <property type="entry name" value="Bromodomain-like_sf"/>
</dbReference>
<evidence type="ECO:0000256" key="2">
    <source>
        <dbReference type="ARBA" id="ARBA00009064"/>
    </source>
</evidence>
<comment type="subcellular location">
    <subcellularLocation>
        <location evidence="1">Nucleus</location>
    </subcellularLocation>
</comment>
<feature type="compositionally biased region" description="Basic and acidic residues" evidence="6">
    <location>
        <begin position="1"/>
        <end position="11"/>
    </location>
</feature>
<evidence type="ECO:0000313" key="8">
    <source>
        <dbReference type="EMBL" id="KAL0264010.1"/>
    </source>
</evidence>
<dbReference type="PANTHER" id="PTHR13900">
    <property type="entry name" value="TRANSCRIPTION INITIATION FACTOR TFIID"/>
    <property type="match status" value="1"/>
</dbReference>
<keyword evidence="3 5" id="KW-0103">Bromodomain</keyword>
<evidence type="ECO:0000256" key="3">
    <source>
        <dbReference type="ARBA" id="ARBA00023117"/>
    </source>
</evidence>
<dbReference type="AlphaFoldDB" id="A0AAW2H6N6"/>
<dbReference type="PANTHER" id="PTHR13900:SF0">
    <property type="entry name" value="TRANSCRIPTION INITIATION FACTOR TFIID SUBUNIT 1"/>
    <property type="match status" value="1"/>
</dbReference>
<sequence>MELRGLLEQKGEGASAAGRGTTAPEIFFPEKGYEYRLKRPRFRRKQAEMLVQDLDESIRARSMSGYREESRSLSEMFGGSKSLAIKRLFKKREYEQGPGAGRTCLAPVDVVDWERDALEGECVRAMCDVRTRELVNSIFEEEGWEGQIVYDESCMSRFKPFLTLWLNDPNLIFDVRDDRRKGKRRPREAGRVEGHARSRYNISNDKYYSFEVTAKSNLGTHGVQHSVPALKLHPDLYKTNFTNEELRAFHRPPLRLRAGVYRFAALKDAEFKTSSIIKKTSELTLSTESDFLLVEYSEEHPPLVQNAGMVSLIGSFFRKGSQLEEPAADRYQTTVLEPEDPSPFFGYGDVQPGEAVLAMTNNLFKAPLFRHASNDLLCVRSGESLYMRRIEEVLLAGQTLPSDVVYSPNSRRYNMFCKNRLRNTVYRLLNASREQAGVSFSVVDGLFTHFSEGSKRKWLKEFAEVAKRGRENFWVLRPGEAILSEEDLRKLVTPENVCQYESMLAAERLLLDMGYEVSERFEDEGLLELEGAGDPTGVGEGFSFVKMKFKKGSETEDRRLLNEAQARYKGTVQKIWARQAESLSSSRDIAYEEVAGRFDAKEAAGMDAVPENKVRPHITIRRVFVVDGERIVEEEDVYDKRVIDGYLRARSQPKAEDKKSLRCGSCGQAGHMKTNRVCPRFSETKVTKKARESMRKRARSTLVEMQLSLVGRFFAIPYSAAFHRPVSAKKFPDYRSFVSSPIDLSTIRSRAKAFRYRVFRDLVRDLELLRDNCKTYNGENHSLTKIAQSMVDMACETHAKNREEIEQAERACEEEAPSDSAPSLQG</sequence>
<dbReference type="PRINTS" id="PR00503">
    <property type="entry name" value="BROMODOMAIN"/>
</dbReference>
<dbReference type="GO" id="GO:0005669">
    <property type="term" value="C:transcription factor TFIID complex"/>
    <property type="evidence" value="ECO:0007669"/>
    <property type="project" value="InterPro"/>
</dbReference>
<dbReference type="Pfam" id="PF12157">
    <property type="entry name" value="DUF3591"/>
    <property type="match status" value="2"/>
</dbReference>
<evidence type="ECO:0000256" key="1">
    <source>
        <dbReference type="ARBA" id="ARBA00004123"/>
    </source>
</evidence>
<feature type="region of interest" description="Disordered" evidence="6">
    <location>
        <begin position="807"/>
        <end position="826"/>
    </location>
</feature>
<accession>A0AAW2H6N6</accession>
<dbReference type="GO" id="GO:0004402">
    <property type="term" value="F:histone acetyltransferase activity"/>
    <property type="evidence" value="ECO:0007669"/>
    <property type="project" value="InterPro"/>
</dbReference>
<proteinExistence type="inferred from homology"/>
<dbReference type="SMART" id="SM00297">
    <property type="entry name" value="BROMO"/>
    <property type="match status" value="1"/>
</dbReference>
<evidence type="ECO:0000256" key="4">
    <source>
        <dbReference type="ARBA" id="ARBA00023242"/>
    </source>
</evidence>
<evidence type="ECO:0000259" key="7">
    <source>
        <dbReference type="PROSITE" id="PS50014"/>
    </source>
</evidence>
<protein>
    <recommendedName>
        <fullName evidence="7">Bromo domain-containing protein</fullName>
    </recommendedName>
</protein>
<dbReference type="GO" id="GO:0016251">
    <property type="term" value="F:RNA polymerase II general transcription initiation factor activity"/>
    <property type="evidence" value="ECO:0007669"/>
    <property type="project" value="InterPro"/>
</dbReference>
<feature type="region of interest" description="Disordered" evidence="6">
    <location>
        <begin position="1"/>
        <end position="21"/>
    </location>
</feature>
<dbReference type="PROSITE" id="PS50014">
    <property type="entry name" value="BROMODOMAIN_2"/>
    <property type="match status" value="1"/>
</dbReference>
<evidence type="ECO:0000256" key="5">
    <source>
        <dbReference type="PROSITE-ProRule" id="PRU00035"/>
    </source>
</evidence>
<comment type="similarity">
    <text evidence="2">Belongs to the TAF1 family.</text>
</comment>
<dbReference type="GO" id="GO:0051123">
    <property type="term" value="P:RNA polymerase II preinitiation complex assembly"/>
    <property type="evidence" value="ECO:0007669"/>
    <property type="project" value="TreeGrafter"/>
</dbReference>
<dbReference type="PROSITE" id="PS00633">
    <property type="entry name" value="BROMODOMAIN_1"/>
    <property type="match status" value="1"/>
</dbReference>
<dbReference type="GO" id="GO:0017025">
    <property type="term" value="F:TBP-class protein binding"/>
    <property type="evidence" value="ECO:0007669"/>
    <property type="project" value="InterPro"/>
</dbReference>
<reference evidence="8" key="1">
    <citation type="journal article" date="2024" name="Gigascience">
        <title>Chromosome-level genome of the poultry shaft louse Menopon gallinae provides insight into the host-switching and adaptive evolution of parasitic lice.</title>
        <authorList>
            <person name="Xu Y."/>
            <person name="Ma L."/>
            <person name="Liu S."/>
            <person name="Liang Y."/>
            <person name="Liu Q."/>
            <person name="He Z."/>
            <person name="Tian L."/>
            <person name="Duan Y."/>
            <person name="Cai W."/>
            <person name="Li H."/>
            <person name="Song F."/>
        </authorList>
    </citation>
    <scope>NUCLEOTIDE SEQUENCE</scope>
    <source>
        <strain evidence="8">Cailab_2023a</strain>
    </source>
</reference>
<organism evidence="8">
    <name type="scientific">Menopon gallinae</name>
    <name type="common">poultry shaft louse</name>
    <dbReference type="NCBI Taxonomy" id="328185"/>
    <lineage>
        <taxon>Eukaryota</taxon>
        <taxon>Metazoa</taxon>
        <taxon>Ecdysozoa</taxon>
        <taxon>Arthropoda</taxon>
        <taxon>Hexapoda</taxon>
        <taxon>Insecta</taxon>
        <taxon>Pterygota</taxon>
        <taxon>Neoptera</taxon>
        <taxon>Paraneoptera</taxon>
        <taxon>Psocodea</taxon>
        <taxon>Troctomorpha</taxon>
        <taxon>Phthiraptera</taxon>
        <taxon>Amblycera</taxon>
        <taxon>Menoponidae</taxon>
        <taxon>Menopon</taxon>
    </lineage>
</organism>
<dbReference type="Pfam" id="PF00439">
    <property type="entry name" value="Bromodomain"/>
    <property type="match status" value="1"/>
</dbReference>
<name>A0AAW2H6N6_9NEOP</name>
<dbReference type="Gene3D" id="1.20.920.10">
    <property type="entry name" value="Bromodomain-like"/>
    <property type="match status" value="1"/>
</dbReference>
<feature type="domain" description="Bromo" evidence="7">
    <location>
        <begin position="714"/>
        <end position="784"/>
    </location>
</feature>
<dbReference type="InterPro" id="IPR022591">
    <property type="entry name" value="TAF1_HAT_dom"/>
</dbReference>
<dbReference type="InterPro" id="IPR040240">
    <property type="entry name" value="TAF1"/>
</dbReference>
<gene>
    <name evidence="8" type="ORF">PYX00_010946</name>
</gene>
<dbReference type="InterPro" id="IPR001487">
    <property type="entry name" value="Bromodomain"/>
</dbReference>
<dbReference type="InterPro" id="IPR018359">
    <property type="entry name" value="Bromodomain_CS"/>
</dbReference>
<keyword evidence="4" id="KW-0539">Nucleus</keyword>
<comment type="caution">
    <text evidence="8">The sequence shown here is derived from an EMBL/GenBank/DDBJ whole genome shotgun (WGS) entry which is preliminary data.</text>
</comment>
<dbReference type="SUPFAM" id="SSF47370">
    <property type="entry name" value="Bromodomain"/>
    <property type="match status" value="1"/>
</dbReference>
<dbReference type="EMBL" id="JARGDH010000041">
    <property type="protein sequence ID" value="KAL0264010.1"/>
    <property type="molecule type" value="Genomic_DNA"/>
</dbReference>